<comment type="caution">
    <text evidence="2">The sequence shown here is derived from an EMBL/GenBank/DDBJ whole genome shotgun (WGS) entry which is preliminary data.</text>
</comment>
<dbReference type="AlphaFoldDB" id="A0AAD3HNK9"/>
<evidence type="ECO:0000313" key="2">
    <source>
        <dbReference type="EMBL" id="GFR47332.1"/>
    </source>
</evidence>
<accession>A0AAD3HNK9</accession>
<evidence type="ECO:0000256" key="1">
    <source>
        <dbReference type="SAM" id="MobiDB-lite"/>
    </source>
</evidence>
<feature type="compositionally biased region" description="Low complexity" evidence="1">
    <location>
        <begin position="128"/>
        <end position="145"/>
    </location>
</feature>
<gene>
    <name evidence="2" type="ORF">Agub_g9024</name>
</gene>
<name>A0AAD3HNK9_9CHLO</name>
<evidence type="ECO:0000313" key="3">
    <source>
        <dbReference type="Proteomes" id="UP001054857"/>
    </source>
</evidence>
<proteinExistence type="predicted"/>
<protein>
    <submittedName>
        <fullName evidence="2">Uncharacterized protein</fullName>
    </submittedName>
</protein>
<keyword evidence="3" id="KW-1185">Reference proteome</keyword>
<dbReference type="EMBL" id="BMAR01000017">
    <property type="protein sequence ID" value="GFR47332.1"/>
    <property type="molecule type" value="Genomic_DNA"/>
</dbReference>
<feature type="region of interest" description="Disordered" evidence="1">
    <location>
        <begin position="128"/>
        <end position="159"/>
    </location>
</feature>
<organism evidence="2 3">
    <name type="scientific">Astrephomene gubernaculifera</name>
    <dbReference type="NCBI Taxonomy" id="47775"/>
    <lineage>
        <taxon>Eukaryota</taxon>
        <taxon>Viridiplantae</taxon>
        <taxon>Chlorophyta</taxon>
        <taxon>core chlorophytes</taxon>
        <taxon>Chlorophyceae</taxon>
        <taxon>CS clade</taxon>
        <taxon>Chlamydomonadales</taxon>
        <taxon>Astrephomenaceae</taxon>
        <taxon>Astrephomene</taxon>
    </lineage>
</organism>
<reference evidence="2 3" key="1">
    <citation type="journal article" date="2021" name="Sci. Rep.">
        <title>Genome sequencing of the multicellular alga Astrephomene provides insights into convergent evolution of germ-soma differentiation.</title>
        <authorList>
            <person name="Yamashita S."/>
            <person name="Yamamoto K."/>
            <person name="Matsuzaki R."/>
            <person name="Suzuki S."/>
            <person name="Yamaguchi H."/>
            <person name="Hirooka S."/>
            <person name="Minakuchi Y."/>
            <person name="Miyagishima S."/>
            <person name="Kawachi M."/>
            <person name="Toyoda A."/>
            <person name="Nozaki H."/>
        </authorList>
    </citation>
    <scope>NUCLEOTIDE SEQUENCE [LARGE SCALE GENOMIC DNA]</scope>
    <source>
        <strain evidence="2 3">NIES-4017</strain>
    </source>
</reference>
<feature type="non-terminal residue" evidence="2">
    <location>
        <position position="174"/>
    </location>
</feature>
<sequence>MSNNVDVGAPTQRTIATQRCRLHQFRRSGWAIRRHSRPDLHPSSPAAPLTVAALPRRCSYALQSLGPGSGLGPTIATSSKPTVVERRAADVAVLGDSCVALCAALSLARRGKKVVWLPHLGLNPTPAPAGAGAAGAGAAAGASSPRPRPEVLRPLRLPHPDPALVSLAAESAAY</sequence>
<dbReference type="Proteomes" id="UP001054857">
    <property type="component" value="Unassembled WGS sequence"/>
</dbReference>